<organism evidence="1 2">
    <name type="scientific">Sphingomonas aurantiaca</name>
    <dbReference type="NCBI Taxonomy" id="185949"/>
    <lineage>
        <taxon>Bacteria</taxon>
        <taxon>Pseudomonadati</taxon>
        <taxon>Pseudomonadota</taxon>
        <taxon>Alphaproteobacteria</taxon>
        <taxon>Sphingomonadales</taxon>
        <taxon>Sphingomonadaceae</taxon>
        <taxon>Sphingomonas</taxon>
    </lineage>
</organism>
<dbReference type="Pfam" id="PF00106">
    <property type="entry name" value="adh_short"/>
    <property type="match status" value="1"/>
</dbReference>
<dbReference type="Proteomes" id="UP000326857">
    <property type="component" value="Unassembled WGS sequence"/>
</dbReference>
<name>A0A5E8AEX9_9SPHN</name>
<dbReference type="InterPro" id="IPR036291">
    <property type="entry name" value="NAD(P)-bd_dom_sf"/>
</dbReference>
<dbReference type="SUPFAM" id="SSF51735">
    <property type="entry name" value="NAD(P)-binding Rossmann-fold domains"/>
    <property type="match status" value="1"/>
</dbReference>
<sequence>MSDASNVAPKVAIITGASQGLGEGIAEAYRARGWRIVGVSRSIAASQSDDWITVTGDVADPETATGSGVSIRS</sequence>
<gene>
    <name evidence="1" type="ORF">SPHINGO391_510203</name>
</gene>
<evidence type="ECO:0000313" key="2">
    <source>
        <dbReference type="Proteomes" id="UP000326857"/>
    </source>
</evidence>
<evidence type="ECO:0008006" key="3">
    <source>
        <dbReference type="Google" id="ProtNLM"/>
    </source>
</evidence>
<protein>
    <recommendedName>
        <fullName evidence="3">Short subunit dehydrogenase</fullName>
    </recommendedName>
</protein>
<dbReference type="EMBL" id="CABVLI010000047">
    <property type="protein sequence ID" value="VVT29970.1"/>
    <property type="molecule type" value="Genomic_DNA"/>
</dbReference>
<dbReference type="InterPro" id="IPR002347">
    <property type="entry name" value="SDR_fam"/>
</dbReference>
<dbReference type="AlphaFoldDB" id="A0A5E8AEX9"/>
<dbReference type="RefSeq" id="WP_267904502.1">
    <property type="nucleotide sequence ID" value="NZ_LR701528.1"/>
</dbReference>
<accession>A0A5E8AEX9</accession>
<dbReference type="Gene3D" id="3.40.50.720">
    <property type="entry name" value="NAD(P)-binding Rossmann-like Domain"/>
    <property type="match status" value="1"/>
</dbReference>
<proteinExistence type="predicted"/>
<reference evidence="1 2" key="1">
    <citation type="submission" date="2019-09" db="EMBL/GenBank/DDBJ databases">
        <authorList>
            <person name="Dittami M. S."/>
        </authorList>
    </citation>
    <scope>NUCLEOTIDE SEQUENCE [LARGE SCALE GENOMIC DNA]</scope>
    <source>
        <strain evidence="1">SPHINGO391</strain>
    </source>
</reference>
<evidence type="ECO:0000313" key="1">
    <source>
        <dbReference type="EMBL" id="VVT29970.1"/>
    </source>
</evidence>